<protein>
    <submittedName>
        <fullName evidence="2">Uncharacterized protein</fullName>
    </submittedName>
</protein>
<proteinExistence type="predicted"/>
<dbReference type="AlphaFoldDB" id="A0A2P6QB63"/>
<keyword evidence="1" id="KW-1133">Transmembrane helix</keyword>
<organism evidence="2 3">
    <name type="scientific">Rosa chinensis</name>
    <name type="common">China rose</name>
    <dbReference type="NCBI Taxonomy" id="74649"/>
    <lineage>
        <taxon>Eukaryota</taxon>
        <taxon>Viridiplantae</taxon>
        <taxon>Streptophyta</taxon>
        <taxon>Embryophyta</taxon>
        <taxon>Tracheophyta</taxon>
        <taxon>Spermatophyta</taxon>
        <taxon>Magnoliopsida</taxon>
        <taxon>eudicotyledons</taxon>
        <taxon>Gunneridae</taxon>
        <taxon>Pentapetalae</taxon>
        <taxon>rosids</taxon>
        <taxon>fabids</taxon>
        <taxon>Rosales</taxon>
        <taxon>Rosaceae</taxon>
        <taxon>Rosoideae</taxon>
        <taxon>Rosoideae incertae sedis</taxon>
        <taxon>Rosa</taxon>
    </lineage>
</organism>
<dbReference type="EMBL" id="PDCK01000043">
    <property type="protein sequence ID" value="PRQ31420.1"/>
    <property type="molecule type" value="Genomic_DNA"/>
</dbReference>
<evidence type="ECO:0000313" key="3">
    <source>
        <dbReference type="Proteomes" id="UP000238479"/>
    </source>
</evidence>
<name>A0A2P6QB63_ROSCH</name>
<gene>
    <name evidence="2" type="ORF">RchiOBHm_Chr5g0035301</name>
</gene>
<reference evidence="2 3" key="1">
    <citation type="journal article" date="2018" name="Nat. Genet.">
        <title>The Rosa genome provides new insights in the design of modern roses.</title>
        <authorList>
            <person name="Bendahmane M."/>
        </authorList>
    </citation>
    <scope>NUCLEOTIDE SEQUENCE [LARGE SCALE GENOMIC DNA]</scope>
    <source>
        <strain evidence="3">cv. Old Blush</strain>
    </source>
</reference>
<keyword evidence="1" id="KW-0472">Membrane</keyword>
<evidence type="ECO:0000313" key="2">
    <source>
        <dbReference type="EMBL" id="PRQ31420.1"/>
    </source>
</evidence>
<evidence type="ECO:0000256" key="1">
    <source>
        <dbReference type="SAM" id="Phobius"/>
    </source>
</evidence>
<comment type="caution">
    <text evidence="2">The sequence shown here is derived from an EMBL/GenBank/DDBJ whole genome shotgun (WGS) entry which is preliminary data.</text>
</comment>
<keyword evidence="3" id="KW-1185">Reference proteome</keyword>
<feature type="transmembrane region" description="Helical" evidence="1">
    <location>
        <begin position="6"/>
        <end position="27"/>
    </location>
</feature>
<dbReference type="Proteomes" id="UP000238479">
    <property type="component" value="Chromosome 5"/>
</dbReference>
<accession>A0A2P6QB63</accession>
<feature type="transmembrane region" description="Helical" evidence="1">
    <location>
        <begin position="39"/>
        <end position="60"/>
    </location>
</feature>
<sequence length="65" mass="7229">METVGIQAWVLIFFMELGMRALCLWWWVMCGQRQLGSGIGGDVTTLVVALVWSSIHGLVFGDRSV</sequence>
<dbReference type="Gramene" id="PRQ31420">
    <property type="protein sequence ID" value="PRQ31420"/>
    <property type="gene ID" value="RchiOBHm_Chr5g0035301"/>
</dbReference>
<keyword evidence="1" id="KW-0812">Transmembrane</keyword>